<proteinExistence type="predicted"/>
<dbReference type="InterPro" id="IPR006664">
    <property type="entry name" value="OMP_bac"/>
</dbReference>
<dbReference type="PRINTS" id="PR01021">
    <property type="entry name" value="OMPADOMAIN"/>
</dbReference>
<dbReference type="SUPFAM" id="SSF103088">
    <property type="entry name" value="OmpA-like"/>
    <property type="match status" value="1"/>
</dbReference>
<dbReference type="Proteomes" id="UP000075320">
    <property type="component" value="Unassembled WGS sequence"/>
</dbReference>
<dbReference type="InterPro" id="IPR050330">
    <property type="entry name" value="Bact_OuterMem_StrucFunc"/>
</dbReference>
<dbReference type="PANTHER" id="PTHR30329">
    <property type="entry name" value="STATOR ELEMENT OF FLAGELLAR MOTOR COMPLEX"/>
    <property type="match status" value="1"/>
</dbReference>
<accession>A0A150WJK7</accession>
<comment type="caution">
    <text evidence="6">The sequence shown here is derived from an EMBL/GenBank/DDBJ whole genome shotgun (WGS) entry which is preliminary data.</text>
</comment>
<keyword evidence="2 4" id="KW-0472">Membrane</keyword>
<organism evidence="6 7">
    <name type="scientific">Bdellovibrio bacteriovorus</name>
    <dbReference type="NCBI Taxonomy" id="959"/>
    <lineage>
        <taxon>Bacteria</taxon>
        <taxon>Pseudomonadati</taxon>
        <taxon>Bdellovibrionota</taxon>
        <taxon>Bdellovibrionia</taxon>
        <taxon>Bdellovibrionales</taxon>
        <taxon>Pseudobdellovibrionaceae</taxon>
        <taxon>Bdellovibrio</taxon>
    </lineage>
</organism>
<dbReference type="GO" id="GO:0009279">
    <property type="term" value="C:cell outer membrane"/>
    <property type="evidence" value="ECO:0007669"/>
    <property type="project" value="UniProtKB-SubCell"/>
</dbReference>
<evidence type="ECO:0000256" key="1">
    <source>
        <dbReference type="ARBA" id="ARBA00004442"/>
    </source>
</evidence>
<dbReference type="InterPro" id="IPR036737">
    <property type="entry name" value="OmpA-like_sf"/>
</dbReference>
<dbReference type="EMBL" id="LUKE01000003">
    <property type="protein sequence ID" value="KYG63896.1"/>
    <property type="molecule type" value="Genomic_DNA"/>
</dbReference>
<dbReference type="CDD" id="cd07185">
    <property type="entry name" value="OmpA_C-like"/>
    <property type="match status" value="1"/>
</dbReference>
<sequence length="561" mass="63162">MQTFQPNTDGLDFITVHTARPLPKGFFVFSNYLNYAKDHLLVYRTLGAQDRMDYEDSLFEYDFGIGYAWTEKFQISLQAPVLLEHRSDVQDGIKVDIYKGMHSLRPGFKYTFGDTADANWAVLGSVDFVTADNSPYTGVTSNPIANLEGVYRWRSKSIIQALNLGVRFRNPTETPFDAHMFPLKNQVTASYGLSGDFSKTARWVFEAISSYPIDKEPYKEAIDASSFDLLLALKHRWVKNLNFDWGATVEPGVKSLAPSYRVFAGLIYYWKPQVGSKAENVPTTSEVPTYFRVLPDTPSIYVSDTIQFYAEGNDNIESCRIIEGPGTLDNGCEFLGDAPGITRIEFKNARGQTSTGTVEIKQRKPSSPVSFSQRNYQVYVGSTVQMQAQGGTMPYRYSIENGEGEFDDNGIFQAPLTPQTVKVLVTDEALQVARATVTVIELPKADKTIDLTNLEFITATATLTPNSRKHFEENVRQLRDVNVSRIIVEGHTDSVGNDKYNLDLSRRRARAIRDQLISMLNLNPSMVEGIGFGESRPIRSNDTAEGRQRNRRVILKVYYKK</sequence>
<evidence type="ECO:0000313" key="6">
    <source>
        <dbReference type="EMBL" id="KYG63896.1"/>
    </source>
</evidence>
<keyword evidence="7" id="KW-1185">Reference proteome</keyword>
<feature type="domain" description="OmpA-like" evidence="5">
    <location>
        <begin position="444"/>
        <end position="561"/>
    </location>
</feature>
<evidence type="ECO:0000256" key="3">
    <source>
        <dbReference type="ARBA" id="ARBA00023237"/>
    </source>
</evidence>
<dbReference type="PROSITE" id="PS51123">
    <property type="entry name" value="OMPA_2"/>
    <property type="match status" value="1"/>
</dbReference>
<evidence type="ECO:0000259" key="5">
    <source>
        <dbReference type="PROSITE" id="PS51123"/>
    </source>
</evidence>
<dbReference type="Pfam" id="PF00691">
    <property type="entry name" value="OmpA"/>
    <property type="match status" value="1"/>
</dbReference>
<reference evidence="6 7" key="1">
    <citation type="submission" date="2016-03" db="EMBL/GenBank/DDBJ databases">
        <authorList>
            <person name="Ploux O."/>
        </authorList>
    </citation>
    <scope>NUCLEOTIDE SEQUENCE [LARGE SCALE GENOMIC DNA]</scope>
    <source>
        <strain evidence="6 7">R0</strain>
    </source>
</reference>
<evidence type="ECO:0000256" key="2">
    <source>
        <dbReference type="ARBA" id="ARBA00023136"/>
    </source>
</evidence>
<dbReference type="PANTHER" id="PTHR30329:SF21">
    <property type="entry name" value="LIPOPROTEIN YIAD-RELATED"/>
    <property type="match status" value="1"/>
</dbReference>
<dbReference type="Gene3D" id="3.30.1330.60">
    <property type="entry name" value="OmpA-like domain"/>
    <property type="match status" value="1"/>
</dbReference>
<keyword evidence="3" id="KW-0998">Cell outer membrane</keyword>
<gene>
    <name evidence="6" type="ORF">AZI86_13850</name>
</gene>
<name>A0A150WJK7_BDEBC</name>
<evidence type="ECO:0000313" key="7">
    <source>
        <dbReference type="Proteomes" id="UP000075320"/>
    </source>
</evidence>
<dbReference type="InterPro" id="IPR006665">
    <property type="entry name" value="OmpA-like"/>
</dbReference>
<dbReference type="AlphaFoldDB" id="A0A150WJK7"/>
<protein>
    <recommendedName>
        <fullName evidence="5">OmpA-like domain-containing protein</fullName>
    </recommendedName>
</protein>
<evidence type="ECO:0000256" key="4">
    <source>
        <dbReference type="PROSITE-ProRule" id="PRU00473"/>
    </source>
</evidence>
<comment type="subcellular location">
    <subcellularLocation>
        <location evidence="1">Cell outer membrane</location>
    </subcellularLocation>
</comment>